<dbReference type="Pfam" id="PF04355">
    <property type="entry name" value="BamE"/>
    <property type="match status" value="1"/>
</dbReference>
<evidence type="ECO:0000259" key="4">
    <source>
        <dbReference type="Pfam" id="PF04355"/>
    </source>
</evidence>
<dbReference type="InterPro" id="IPR007450">
    <property type="entry name" value="BamE_dom"/>
</dbReference>
<proteinExistence type="predicted"/>
<keyword evidence="1" id="KW-0732">Signal</keyword>
<dbReference type="InterPro" id="IPR037873">
    <property type="entry name" value="BamE-like"/>
</dbReference>
<organism evidence="5">
    <name type="scientific">bioreactor metagenome</name>
    <dbReference type="NCBI Taxonomy" id="1076179"/>
    <lineage>
        <taxon>unclassified sequences</taxon>
        <taxon>metagenomes</taxon>
        <taxon>ecological metagenomes</taxon>
    </lineage>
</organism>
<name>A0A645FIY1_9ZZZZ</name>
<dbReference type="GO" id="GO:0019867">
    <property type="term" value="C:outer membrane"/>
    <property type="evidence" value="ECO:0007669"/>
    <property type="project" value="InterPro"/>
</dbReference>
<dbReference type="AlphaFoldDB" id="A0A645FIY1"/>
<comment type="caution">
    <text evidence="5">The sequence shown here is derived from an EMBL/GenBank/DDBJ whole genome shotgun (WGS) entry which is preliminary data.</text>
</comment>
<accession>A0A645FIY1</accession>
<evidence type="ECO:0000313" key="5">
    <source>
        <dbReference type="EMBL" id="MPN13920.1"/>
    </source>
</evidence>
<evidence type="ECO:0000256" key="2">
    <source>
        <dbReference type="ARBA" id="ARBA00023136"/>
    </source>
</evidence>
<sequence>MFRRVAYAALAAGLLTSATACAPITTYSGFQAIEANPKDVKVGTDTKSTVRASLGSPSATSTFDPNVWFYIDQVKERVAFRRPVVTSRNVVAVTFDKDTEVVKTVDTMTLKDGKVIAFNGRETPTRGRELTILEQLLGNVGRGGMLPNADDEGIPGTRPGDRR</sequence>
<protein>
    <recommendedName>
        <fullName evidence="4">Outer membrane protein assembly factor BamE domain-containing protein</fullName>
    </recommendedName>
</protein>
<feature type="region of interest" description="Disordered" evidence="3">
    <location>
        <begin position="142"/>
        <end position="163"/>
    </location>
</feature>
<dbReference type="EMBL" id="VSSQ01060478">
    <property type="protein sequence ID" value="MPN13920.1"/>
    <property type="molecule type" value="Genomic_DNA"/>
</dbReference>
<feature type="domain" description="Outer membrane protein assembly factor BamE" evidence="4">
    <location>
        <begin position="38"/>
        <end position="101"/>
    </location>
</feature>
<gene>
    <name evidence="5" type="ORF">SDC9_161246</name>
</gene>
<dbReference type="PROSITE" id="PS51257">
    <property type="entry name" value="PROKAR_LIPOPROTEIN"/>
    <property type="match status" value="1"/>
</dbReference>
<keyword evidence="2" id="KW-0472">Membrane</keyword>
<evidence type="ECO:0000256" key="1">
    <source>
        <dbReference type="ARBA" id="ARBA00022729"/>
    </source>
</evidence>
<evidence type="ECO:0000256" key="3">
    <source>
        <dbReference type="SAM" id="MobiDB-lite"/>
    </source>
</evidence>
<reference evidence="5" key="1">
    <citation type="submission" date="2019-08" db="EMBL/GenBank/DDBJ databases">
        <authorList>
            <person name="Kucharzyk K."/>
            <person name="Murdoch R.W."/>
            <person name="Higgins S."/>
            <person name="Loffler F."/>
        </authorList>
    </citation>
    <scope>NUCLEOTIDE SEQUENCE</scope>
</reference>
<dbReference type="Gene3D" id="3.30.1450.10">
    <property type="match status" value="1"/>
</dbReference>